<dbReference type="CDD" id="cd17323">
    <property type="entry name" value="MFS_Tpo1_MDR_like"/>
    <property type="match status" value="1"/>
</dbReference>
<feature type="transmembrane region" description="Helical" evidence="6">
    <location>
        <begin position="138"/>
        <end position="159"/>
    </location>
</feature>
<dbReference type="EMBL" id="JAPDMZ010000024">
    <property type="protein sequence ID" value="KAK0555733.1"/>
    <property type="molecule type" value="Genomic_DNA"/>
</dbReference>
<feature type="transmembrane region" description="Helical" evidence="6">
    <location>
        <begin position="335"/>
        <end position="361"/>
    </location>
</feature>
<dbReference type="PANTHER" id="PTHR23502">
    <property type="entry name" value="MAJOR FACILITATOR SUPERFAMILY"/>
    <property type="match status" value="1"/>
</dbReference>
<evidence type="ECO:0000313" key="9">
    <source>
        <dbReference type="Proteomes" id="UP001176517"/>
    </source>
</evidence>
<dbReference type="GO" id="GO:0140115">
    <property type="term" value="P:export across plasma membrane"/>
    <property type="evidence" value="ECO:0007669"/>
    <property type="project" value="UniProtKB-ARBA"/>
</dbReference>
<evidence type="ECO:0000256" key="2">
    <source>
        <dbReference type="ARBA" id="ARBA00022692"/>
    </source>
</evidence>
<dbReference type="AlphaFoldDB" id="A0AAN6JTP2"/>
<keyword evidence="2 6" id="KW-0812">Transmembrane</keyword>
<feature type="compositionally biased region" description="Low complexity" evidence="5">
    <location>
        <begin position="35"/>
        <end position="48"/>
    </location>
</feature>
<keyword evidence="4 6" id="KW-0472">Membrane</keyword>
<dbReference type="PROSITE" id="PS00216">
    <property type="entry name" value="SUGAR_TRANSPORT_1"/>
    <property type="match status" value="1"/>
</dbReference>
<dbReference type="FunFam" id="1.20.1250.20:FF:000082">
    <property type="entry name" value="MFS multidrug transporter, putative"/>
    <property type="match status" value="1"/>
</dbReference>
<dbReference type="GO" id="GO:0022857">
    <property type="term" value="F:transmembrane transporter activity"/>
    <property type="evidence" value="ECO:0007669"/>
    <property type="project" value="InterPro"/>
</dbReference>
<dbReference type="Gene3D" id="1.20.1250.20">
    <property type="entry name" value="MFS general substrate transporter like domains"/>
    <property type="match status" value="1"/>
</dbReference>
<feature type="transmembrane region" description="Helical" evidence="6">
    <location>
        <begin position="448"/>
        <end position="473"/>
    </location>
</feature>
<feature type="region of interest" description="Disordered" evidence="5">
    <location>
        <begin position="1"/>
        <end position="85"/>
    </location>
</feature>
<feature type="transmembrane region" description="Helical" evidence="6">
    <location>
        <begin position="222"/>
        <end position="243"/>
    </location>
</feature>
<feature type="transmembrane region" description="Helical" evidence="6">
    <location>
        <begin position="485"/>
        <end position="503"/>
    </location>
</feature>
<protein>
    <recommendedName>
        <fullName evidence="7">Major facilitator superfamily (MFS) profile domain-containing protein</fullName>
    </recommendedName>
</protein>
<evidence type="ECO:0000259" key="7">
    <source>
        <dbReference type="PROSITE" id="PS50850"/>
    </source>
</evidence>
<evidence type="ECO:0000256" key="3">
    <source>
        <dbReference type="ARBA" id="ARBA00022989"/>
    </source>
</evidence>
<dbReference type="SUPFAM" id="SSF103473">
    <property type="entry name" value="MFS general substrate transporter"/>
    <property type="match status" value="1"/>
</dbReference>
<comment type="subcellular location">
    <subcellularLocation>
        <location evidence="1">Membrane</location>
        <topology evidence="1">Multi-pass membrane protein</topology>
    </subcellularLocation>
</comment>
<feature type="compositionally biased region" description="Polar residues" evidence="5">
    <location>
        <begin position="49"/>
        <end position="62"/>
    </location>
</feature>
<dbReference type="Proteomes" id="UP001176517">
    <property type="component" value="Unassembled WGS sequence"/>
</dbReference>
<dbReference type="InterPro" id="IPR036259">
    <property type="entry name" value="MFS_trans_sf"/>
</dbReference>
<evidence type="ECO:0000256" key="1">
    <source>
        <dbReference type="ARBA" id="ARBA00004141"/>
    </source>
</evidence>
<dbReference type="PROSITE" id="PS50850">
    <property type="entry name" value="MFS"/>
    <property type="match status" value="1"/>
</dbReference>
<dbReference type="InterPro" id="IPR020846">
    <property type="entry name" value="MFS_dom"/>
</dbReference>
<feature type="compositionally biased region" description="Basic and acidic residues" evidence="5">
    <location>
        <begin position="1"/>
        <end position="29"/>
    </location>
</feature>
<feature type="domain" description="Major facilitator superfamily (MFS) profile" evidence="7">
    <location>
        <begin position="101"/>
        <end position="528"/>
    </location>
</feature>
<feature type="transmembrane region" description="Helical" evidence="6">
    <location>
        <begin position="373"/>
        <end position="394"/>
    </location>
</feature>
<keyword evidence="3 6" id="KW-1133">Transmembrane helix</keyword>
<dbReference type="InterPro" id="IPR011701">
    <property type="entry name" value="MFS"/>
</dbReference>
<gene>
    <name evidence="8" type="ORF">OC846_001604</name>
</gene>
<proteinExistence type="predicted"/>
<reference evidence="8" key="1">
    <citation type="journal article" date="2023" name="PhytoFront">
        <title>Draft Genome Resources of Seven Strains of Tilletia horrida, Causal Agent of Kernel Smut of Rice.</title>
        <authorList>
            <person name="Khanal S."/>
            <person name="Antony Babu S."/>
            <person name="Zhou X.G."/>
        </authorList>
    </citation>
    <scope>NUCLEOTIDE SEQUENCE</scope>
    <source>
        <strain evidence="8">TX6</strain>
    </source>
</reference>
<dbReference type="GO" id="GO:0042908">
    <property type="term" value="P:xenobiotic transport"/>
    <property type="evidence" value="ECO:0007669"/>
    <property type="project" value="UniProtKB-ARBA"/>
</dbReference>
<feature type="transmembrane region" description="Helical" evidence="6">
    <location>
        <begin position="99"/>
        <end position="118"/>
    </location>
</feature>
<keyword evidence="9" id="KW-1185">Reference proteome</keyword>
<dbReference type="PANTHER" id="PTHR23502:SF7">
    <property type="entry name" value="DRUG_PROTON ANTIPORTER YHK8-RELATED"/>
    <property type="match status" value="1"/>
</dbReference>
<comment type="caution">
    <text evidence="8">The sequence shown here is derived from an EMBL/GenBank/DDBJ whole genome shotgun (WGS) entry which is preliminary data.</text>
</comment>
<feature type="transmembrane region" description="Helical" evidence="6">
    <location>
        <begin position="509"/>
        <end position="530"/>
    </location>
</feature>
<feature type="transmembrane region" description="Helical" evidence="6">
    <location>
        <begin position="255"/>
        <end position="274"/>
    </location>
</feature>
<dbReference type="GO" id="GO:0005886">
    <property type="term" value="C:plasma membrane"/>
    <property type="evidence" value="ECO:0007669"/>
    <property type="project" value="TreeGrafter"/>
</dbReference>
<evidence type="ECO:0000256" key="4">
    <source>
        <dbReference type="ARBA" id="ARBA00023136"/>
    </source>
</evidence>
<organism evidence="8 9">
    <name type="scientific">Tilletia horrida</name>
    <dbReference type="NCBI Taxonomy" id="155126"/>
    <lineage>
        <taxon>Eukaryota</taxon>
        <taxon>Fungi</taxon>
        <taxon>Dikarya</taxon>
        <taxon>Basidiomycota</taxon>
        <taxon>Ustilaginomycotina</taxon>
        <taxon>Exobasidiomycetes</taxon>
        <taxon>Tilletiales</taxon>
        <taxon>Tilletiaceae</taxon>
        <taxon>Tilletia</taxon>
    </lineage>
</organism>
<name>A0AAN6JTP2_9BASI</name>
<evidence type="ECO:0000313" key="8">
    <source>
        <dbReference type="EMBL" id="KAK0555733.1"/>
    </source>
</evidence>
<accession>A0AAN6JTP2</accession>
<sequence>MSDIDVEKQAPSSARHDAVDGDTLRDDASSRSGDPKPSSTPIPTSTRPGNEQQQEQRTSSKAKATPHADGDDDDDERYLVTFAPDDPANPHNYSKSKKWAVVLLVFFAATSVTCASSMTTSAYDGISNAFGVGREVSILSLSLFVAGLGIGPSLLGPLSEFFGRRIIYLVSYGAYVLLGFPVAWANNIAVFLIFRFLTGFASSGFLSIAGGTVSDVFPPSELFLPMALFVCATFGGPTLGPLIAGFINQNTTWRWTFYLIIIWAGAIWFALLFFTPETYAPTILCQTAARYRKERKDGSDRWWAQHERVIASKSISDSILSNCTKVAVLLSQEPMLLALCVWSALLLGILYLTFEAFPIIFAQHNFSLQQVGLTFIGLGIGILLSVFTMPYWARKYALATQRAQEKGEAAAPPEARLPIGMAGALLTTVGLYWIAFTSYASVHWVLPIIGSVFFGAGTCLAYVAIFSFTVDAFRPVAASAMSANSFVRSCFAAAFPLFSEAMYHRLGTVGATALLAGLSTLFIPIPFVFYKYGPALRARGRFSRT</sequence>
<evidence type="ECO:0000256" key="6">
    <source>
        <dbReference type="SAM" id="Phobius"/>
    </source>
</evidence>
<feature type="transmembrane region" description="Helical" evidence="6">
    <location>
        <begin position="415"/>
        <end position="436"/>
    </location>
</feature>
<feature type="transmembrane region" description="Helical" evidence="6">
    <location>
        <begin position="190"/>
        <end position="210"/>
    </location>
</feature>
<evidence type="ECO:0000256" key="5">
    <source>
        <dbReference type="SAM" id="MobiDB-lite"/>
    </source>
</evidence>
<feature type="transmembrane region" description="Helical" evidence="6">
    <location>
        <begin position="166"/>
        <end position="184"/>
    </location>
</feature>
<dbReference type="Pfam" id="PF07690">
    <property type="entry name" value="MFS_1"/>
    <property type="match status" value="1"/>
</dbReference>
<dbReference type="InterPro" id="IPR005829">
    <property type="entry name" value="Sugar_transporter_CS"/>
</dbReference>